<comment type="caution">
    <text evidence="1">The sequence shown here is derived from an EMBL/GenBank/DDBJ whole genome shotgun (WGS) entry which is preliminary data.</text>
</comment>
<accession>A0ABT8EEI9</accession>
<protein>
    <submittedName>
        <fullName evidence="1">TAXI family TRAP transporter solute-binding subunit</fullName>
    </submittedName>
</protein>
<dbReference type="RefSeq" id="WP_266124617.1">
    <property type="nucleotide sequence ID" value="NZ_JAJHNU010000001.1"/>
</dbReference>
<evidence type="ECO:0000313" key="2">
    <source>
        <dbReference type="Proteomes" id="UP001168613"/>
    </source>
</evidence>
<dbReference type="NCBIfam" id="TIGR02122">
    <property type="entry name" value="TRAP_TAXI"/>
    <property type="match status" value="1"/>
</dbReference>
<dbReference type="PANTHER" id="PTHR42941">
    <property type="entry name" value="SLL1037 PROTEIN"/>
    <property type="match status" value="1"/>
</dbReference>
<reference evidence="1" key="1">
    <citation type="submission" date="2021-11" db="EMBL/GenBank/DDBJ databases">
        <title>Draft genome sequence of Alcaligenes endophyticus type strain CCUG 75668T.</title>
        <authorList>
            <person name="Salva-Serra F."/>
            <person name="Duran R.E."/>
            <person name="Seeger M."/>
            <person name="Moore E.R.B."/>
            <person name="Jaen-Luchoro D."/>
        </authorList>
    </citation>
    <scope>NUCLEOTIDE SEQUENCE</scope>
    <source>
        <strain evidence="1">CCUG 75668</strain>
    </source>
</reference>
<organism evidence="1 2">
    <name type="scientific">Alcaligenes endophyticus</name>
    <dbReference type="NCBI Taxonomy" id="1929088"/>
    <lineage>
        <taxon>Bacteria</taxon>
        <taxon>Pseudomonadati</taxon>
        <taxon>Pseudomonadota</taxon>
        <taxon>Betaproteobacteria</taxon>
        <taxon>Burkholderiales</taxon>
        <taxon>Alcaligenaceae</taxon>
        <taxon>Alcaligenes</taxon>
    </lineage>
</organism>
<proteinExistence type="predicted"/>
<gene>
    <name evidence="1" type="ORF">LMS43_00205</name>
</gene>
<evidence type="ECO:0000313" key="1">
    <source>
        <dbReference type="EMBL" id="MDN4119700.1"/>
    </source>
</evidence>
<dbReference type="Gene3D" id="3.40.190.10">
    <property type="entry name" value="Periplasmic binding protein-like II"/>
    <property type="match status" value="2"/>
</dbReference>
<name>A0ABT8EEI9_9BURK</name>
<sequence length="332" mass="35892">MQRLSVKRGQSKAVLWVALSVLGVLAVHSSRVDAQTPPVDIGTGSASGVYYSAGGAICRLVNKDSARHGVACTVEPTGGSVFNVAALRSKEFNFGIVQSDVAYNAYHGQAQFKDIGAFTQLRSVFSLYPEPLTIVARKEAHIQSFADFKGKRFSVGNPGSVTRESMDKLLAAKGLEPQFFSLRAQIRAEEQGAALCNNQIDGFSYSVGHPSALIQDSMVSCGAQLVPLEGAEIDALVARYPYYAKITIPGGLYLGNQQDINTYGVLASLMTSADVPDETVYNVVKAVFENFDDFKRLHMAFNQLQKVDMVRNGLAAPLHPGAERYFKEVGLL</sequence>
<dbReference type="EMBL" id="JAJHNU010000001">
    <property type="protein sequence ID" value="MDN4119700.1"/>
    <property type="molecule type" value="Genomic_DNA"/>
</dbReference>
<dbReference type="PANTHER" id="PTHR42941:SF1">
    <property type="entry name" value="SLL1037 PROTEIN"/>
    <property type="match status" value="1"/>
</dbReference>
<dbReference type="Proteomes" id="UP001168613">
    <property type="component" value="Unassembled WGS sequence"/>
</dbReference>
<dbReference type="CDD" id="cd13568">
    <property type="entry name" value="PBP2_TAXI_TRAP_like_3"/>
    <property type="match status" value="1"/>
</dbReference>
<dbReference type="SUPFAM" id="SSF53850">
    <property type="entry name" value="Periplasmic binding protein-like II"/>
    <property type="match status" value="1"/>
</dbReference>
<dbReference type="Pfam" id="PF16868">
    <property type="entry name" value="NMT1_3"/>
    <property type="match status" value="1"/>
</dbReference>
<dbReference type="InterPro" id="IPR011852">
    <property type="entry name" value="TRAP_TAXI"/>
</dbReference>
<keyword evidence="2" id="KW-1185">Reference proteome</keyword>